<evidence type="ECO:0000256" key="3">
    <source>
        <dbReference type="ARBA" id="ARBA00022729"/>
    </source>
</evidence>
<gene>
    <name evidence="7" type="ORF">LOTGIDRAFT_109191</name>
</gene>
<keyword evidence="8" id="KW-1185">Reference proteome</keyword>
<dbReference type="OMA" id="WRRTCTN"/>
<dbReference type="PROSITE" id="PS50092">
    <property type="entry name" value="TSP1"/>
    <property type="match status" value="2"/>
</dbReference>
<dbReference type="PANTHER" id="PTHR22906:SF43">
    <property type="entry name" value="PROPERDIN"/>
    <property type="match status" value="1"/>
</dbReference>
<evidence type="ECO:0000256" key="5">
    <source>
        <dbReference type="ARBA" id="ARBA00023157"/>
    </source>
</evidence>
<feature type="non-terminal residue" evidence="7">
    <location>
        <position position="1"/>
    </location>
</feature>
<dbReference type="InterPro" id="IPR000884">
    <property type="entry name" value="TSP1_rpt"/>
</dbReference>
<feature type="region of interest" description="Disordered" evidence="6">
    <location>
        <begin position="27"/>
        <end position="51"/>
    </location>
</feature>
<dbReference type="SUPFAM" id="SSF82895">
    <property type="entry name" value="TSP-1 type 1 repeat"/>
    <property type="match status" value="2"/>
</dbReference>
<evidence type="ECO:0000256" key="1">
    <source>
        <dbReference type="ARBA" id="ARBA00004613"/>
    </source>
</evidence>
<dbReference type="Proteomes" id="UP000030746">
    <property type="component" value="Unassembled WGS sequence"/>
</dbReference>
<comment type="subcellular location">
    <subcellularLocation>
        <location evidence="1">Secreted</location>
    </subcellularLocation>
</comment>
<dbReference type="CTD" id="20230436"/>
<dbReference type="PANTHER" id="PTHR22906">
    <property type="entry name" value="PROPERDIN"/>
    <property type="match status" value="1"/>
</dbReference>
<proteinExistence type="predicted"/>
<evidence type="ECO:0000313" key="7">
    <source>
        <dbReference type="EMBL" id="ESP04876.1"/>
    </source>
</evidence>
<keyword evidence="5" id="KW-1015">Disulfide bond</keyword>
<keyword evidence="3" id="KW-0732">Signal</keyword>
<dbReference type="Pfam" id="PF00090">
    <property type="entry name" value="TSP_1"/>
    <property type="match status" value="2"/>
</dbReference>
<accession>V4BBG1</accession>
<dbReference type="EMBL" id="KB199651">
    <property type="protein sequence ID" value="ESP04876.1"/>
    <property type="molecule type" value="Genomic_DNA"/>
</dbReference>
<keyword evidence="4" id="KW-0677">Repeat</keyword>
<dbReference type="OrthoDB" id="6273859at2759"/>
<dbReference type="Gene3D" id="2.20.100.10">
    <property type="entry name" value="Thrombospondin type-1 (TSP1) repeat"/>
    <property type="match status" value="2"/>
</dbReference>
<dbReference type="InterPro" id="IPR052065">
    <property type="entry name" value="Compl_asym_regulator"/>
</dbReference>
<evidence type="ECO:0000256" key="2">
    <source>
        <dbReference type="ARBA" id="ARBA00022525"/>
    </source>
</evidence>
<dbReference type="GeneID" id="20230436"/>
<sequence>DGGWSDWSEYAATGSCSTTCGNGTLTEQRNRTCNNPATSGGGTPCSGSTRETRTVPCFVRECPINGGFGEWGNWTRHGACSVTCGEGLIAEKRNRSCDNPEPRYGGEECVGQSEEGRSVECSMAECNGWYC</sequence>
<reference evidence="7 8" key="1">
    <citation type="journal article" date="2013" name="Nature">
        <title>Insights into bilaterian evolution from three spiralian genomes.</title>
        <authorList>
            <person name="Simakov O."/>
            <person name="Marletaz F."/>
            <person name="Cho S.J."/>
            <person name="Edsinger-Gonzales E."/>
            <person name="Havlak P."/>
            <person name="Hellsten U."/>
            <person name="Kuo D.H."/>
            <person name="Larsson T."/>
            <person name="Lv J."/>
            <person name="Arendt D."/>
            <person name="Savage R."/>
            <person name="Osoegawa K."/>
            <person name="de Jong P."/>
            <person name="Grimwood J."/>
            <person name="Chapman J.A."/>
            <person name="Shapiro H."/>
            <person name="Aerts A."/>
            <person name="Otillar R.P."/>
            <person name="Terry A.Y."/>
            <person name="Boore J.L."/>
            <person name="Grigoriev I.V."/>
            <person name="Lindberg D.R."/>
            <person name="Seaver E.C."/>
            <person name="Weisblat D.A."/>
            <person name="Putnam N.H."/>
            <person name="Rokhsar D.S."/>
        </authorList>
    </citation>
    <scope>NUCLEOTIDE SEQUENCE [LARGE SCALE GENOMIC DNA]</scope>
</reference>
<organism evidence="7 8">
    <name type="scientific">Lottia gigantea</name>
    <name type="common">Giant owl limpet</name>
    <dbReference type="NCBI Taxonomy" id="225164"/>
    <lineage>
        <taxon>Eukaryota</taxon>
        <taxon>Metazoa</taxon>
        <taxon>Spiralia</taxon>
        <taxon>Lophotrochozoa</taxon>
        <taxon>Mollusca</taxon>
        <taxon>Gastropoda</taxon>
        <taxon>Patellogastropoda</taxon>
        <taxon>Lottioidea</taxon>
        <taxon>Lottiidae</taxon>
        <taxon>Lottia</taxon>
    </lineage>
</organism>
<dbReference type="HOGENOM" id="CLU_047129_1_0_1"/>
<dbReference type="AlphaFoldDB" id="V4BBG1"/>
<evidence type="ECO:0000313" key="8">
    <source>
        <dbReference type="Proteomes" id="UP000030746"/>
    </source>
</evidence>
<evidence type="ECO:0000256" key="6">
    <source>
        <dbReference type="SAM" id="MobiDB-lite"/>
    </source>
</evidence>
<dbReference type="RefSeq" id="XP_009044385.1">
    <property type="nucleotide sequence ID" value="XM_009046137.1"/>
</dbReference>
<keyword evidence="2" id="KW-0964">Secreted</keyword>
<name>V4BBG1_LOTGI</name>
<evidence type="ECO:0000256" key="4">
    <source>
        <dbReference type="ARBA" id="ARBA00022737"/>
    </source>
</evidence>
<dbReference type="SMART" id="SM00209">
    <property type="entry name" value="TSP1"/>
    <property type="match status" value="2"/>
</dbReference>
<dbReference type="InterPro" id="IPR036383">
    <property type="entry name" value="TSP1_rpt_sf"/>
</dbReference>
<dbReference type="KEGG" id="lgi:LOTGIDRAFT_109191"/>
<protein>
    <submittedName>
        <fullName evidence="7">Uncharacterized protein</fullName>
    </submittedName>
</protein>
<dbReference type="FunFam" id="2.20.100.10:FF:000001">
    <property type="entry name" value="semaphorin-5A isoform X1"/>
    <property type="match status" value="1"/>
</dbReference>